<dbReference type="GO" id="GO:0006506">
    <property type="term" value="P:GPI anchor biosynthetic process"/>
    <property type="evidence" value="ECO:0007669"/>
    <property type="project" value="InterPro"/>
</dbReference>
<evidence type="ECO:0000256" key="2">
    <source>
        <dbReference type="SAM" id="MobiDB-lite"/>
    </source>
</evidence>
<name>A0A6A6E3R6_9PEZI</name>
<dbReference type="Proteomes" id="UP000800200">
    <property type="component" value="Unassembled WGS sequence"/>
</dbReference>
<organism evidence="3 4">
    <name type="scientific">Zopfia rhizophila CBS 207.26</name>
    <dbReference type="NCBI Taxonomy" id="1314779"/>
    <lineage>
        <taxon>Eukaryota</taxon>
        <taxon>Fungi</taxon>
        <taxon>Dikarya</taxon>
        <taxon>Ascomycota</taxon>
        <taxon>Pezizomycotina</taxon>
        <taxon>Dothideomycetes</taxon>
        <taxon>Dothideomycetes incertae sedis</taxon>
        <taxon>Zopfiaceae</taxon>
        <taxon>Zopfia</taxon>
    </lineage>
</organism>
<keyword evidence="4" id="KW-1185">Reference proteome</keyword>
<reference evidence="3" key="1">
    <citation type="journal article" date="2020" name="Stud. Mycol.">
        <title>101 Dothideomycetes genomes: a test case for predicting lifestyles and emergence of pathogens.</title>
        <authorList>
            <person name="Haridas S."/>
            <person name="Albert R."/>
            <person name="Binder M."/>
            <person name="Bloem J."/>
            <person name="Labutti K."/>
            <person name="Salamov A."/>
            <person name="Andreopoulos B."/>
            <person name="Baker S."/>
            <person name="Barry K."/>
            <person name="Bills G."/>
            <person name="Bluhm B."/>
            <person name="Cannon C."/>
            <person name="Castanera R."/>
            <person name="Culley D."/>
            <person name="Daum C."/>
            <person name="Ezra D."/>
            <person name="Gonzalez J."/>
            <person name="Henrissat B."/>
            <person name="Kuo A."/>
            <person name="Liang C."/>
            <person name="Lipzen A."/>
            <person name="Lutzoni F."/>
            <person name="Magnuson J."/>
            <person name="Mondo S."/>
            <person name="Nolan M."/>
            <person name="Ohm R."/>
            <person name="Pangilinan J."/>
            <person name="Park H.-J."/>
            <person name="Ramirez L."/>
            <person name="Alfaro M."/>
            <person name="Sun H."/>
            <person name="Tritt A."/>
            <person name="Yoshinaga Y."/>
            <person name="Zwiers L.-H."/>
            <person name="Turgeon B."/>
            <person name="Goodwin S."/>
            <person name="Spatafora J."/>
            <person name="Crous P."/>
            <person name="Grigoriev I."/>
        </authorList>
    </citation>
    <scope>NUCLEOTIDE SEQUENCE</scope>
    <source>
        <strain evidence="3">CBS 207.26</strain>
    </source>
</reference>
<feature type="region of interest" description="Disordered" evidence="2">
    <location>
        <begin position="420"/>
        <end position="478"/>
    </location>
</feature>
<feature type="region of interest" description="Disordered" evidence="2">
    <location>
        <begin position="565"/>
        <end position="590"/>
    </location>
</feature>
<feature type="compositionally biased region" description="Low complexity" evidence="2">
    <location>
        <begin position="460"/>
        <end position="475"/>
    </location>
</feature>
<evidence type="ECO:0000313" key="3">
    <source>
        <dbReference type="EMBL" id="KAF2186531.1"/>
    </source>
</evidence>
<dbReference type="PANTHER" id="PTHR13315:SF1">
    <property type="entry name" value="PROTEIN TED1"/>
    <property type="match status" value="1"/>
</dbReference>
<feature type="compositionally biased region" description="Basic and acidic residues" evidence="2">
    <location>
        <begin position="574"/>
        <end position="590"/>
    </location>
</feature>
<dbReference type="AlphaFoldDB" id="A0A6A6E3R6"/>
<dbReference type="GO" id="GO:0016020">
    <property type="term" value="C:membrane"/>
    <property type="evidence" value="ECO:0007669"/>
    <property type="project" value="GOC"/>
</dbReference>
<evidence type="ECO:0008006" key="5">
    <source>
        <dbReference type="Google" id="ProtNLM"/>
    </source>
</evidence>
<feature type="compositionally biased region" description="Basic and acidic residues" evidence="2">
    <location>
        <begin position="444"/>
        <end position="453"/>
    </location>
</feature>
<dbReference type="SUPFAM" id="SSF56300">
    <property type="entry name" value="Metallo-dependent phosphatases"/>
    <property type="match status" value="1"/>
</dbReference>
<dbReference type="PANTHER" id="PTHR13315">
    <property type="entry name" value="METALLO PHOSPHOESTERASE RELATED"/>
    <property type="match status" value="1"/>
</dbReference>
<dbReference type="InterPro" id="IPR029052">
    <property type="entry name" value="Metallo-depent_PP-like"/>
</dbReference>
<evidence type="ECO:0000313" key="4">
    <source>
        <dbReference type="Proteomes" id="UP000800200"/>
    </source>
</evidence>
<keyword evidence="1" id="KW-0472">Membrane</keyword>
<dbReference type="GO" id="GO:0005783">
    <property type="term" value="C:endoplasmic reticulum"/>
    <property type="evidence" value="ECO:0007669"/>
    <property type="project" value="TreeGrafter"/>
</dbReference>
<dbReference type="EMBL" id="ML994629">
    <property type="protein sequence ID" value="KAF2186531.1"/>
    <property type="molecule type" value="Genomic_DNA"/>
</dbReference>
<dbReference type="OrthoDB" id="9984693at2759"/>
<evidence type="ECO:0000256" key="1">
    <source>
        <dbReference type="ARBA" id="ARBA00023136"/>
    </source>
</evidence>
<proteinExistence type="predicted"/>
<gene>
    <name evidence="3" type="ORF">K469DRAFT_706518</name>
</gene>
<protein>
    <recommendedName>
        <fullName evidence="5">Calcineurin-like phosphoesterase domain-containing protein</fullName>
    </recommendedName>
</protein>
<accession>A0A6A6E3R6</accession>
<sequence>MQPSHFLLQVALALLPLSIVSTTWLYFYPLLHGCEFPNPKPSRSGNNATVPSIAPFRLLALGDPQLEGDSSLPDPDKPSFPSVRYLYNDLKYASSWRRRRQFMNDAVRELFAKDMLKWLKAKRKELDLWGNDYYLAHIHRSLRWYTKPTHTTVLGDLLGSQWISDDEFRRRAERYWKRVFRGMERVPDTIMSGIDGNKDEEPTEGTKRGKVEVLGEDKSWEARVTNIAGNHDVGYAGDLSDERVRRFERVFGELNWEIMFELPSSNITSNSEAELQDKIRDPPPALRLVILNSMNLDTPALDEGLQRQTYDFMNHIIATSRPVTDKTHATILLTHIPLHKEAGICVDEPFFDFSDGGGVKEQNMLSQHASRIILEGIFGLSGNKNVPGEGFGRRGIVLNGHDHEGCDVLHYFPREEEDPDCPDCPDKFIDDDSAPLEDVQQESNKQKQEEELKWQALRLPSSPSTPSSPATPHTPLRALNFKNTPHLREITLRSMMGEFGGYAGFLSAWFDDSLGEKGEWRLEFRTCGFGVQHWWWGVHVLDIVTALVFGGGILVKIFELLPGSGKKKAGGKTADAKLNVKEKNSERKEK</sequence>
<dbReference type="InterPro" id="IPR033308">
    <property type="entry name" value="PGAP5/Cdc1/Ted1"/>
</dbReference>